<keyword evidence="1" id="KW-0732">Signal</keyword>
<dbReference type="CDD" id="cd00371">
    <property type="entry name" value="HMA"/>
    <property type="match status" value="1"/>
</dbReference>
<dbReference type="PROSITE" id="PS50846">
    <property type="entry name" value="HMA_2"/>
    <property type="match status" value="1"/>
</dbReference>
<organism evidence="3 4">
    <name type="scientific">Jejubacter calystegiae</name>
    <dbReference type="NCBI Taxonomy" id="2579935"/>
    <lineage>
        <taxon>Bacteria</taxon>
        <taxon>Pseudomonadati</taxon>
        <taxon>Pseudomonadota</taxon>
        <taxon>Gammaproteobacteria</taxon>
        <taxon>Enterobacterales</taxon>
        <taxon>Enterobacteriaceae</taxon>
        <taxon>Jejubacter</taxon>
    </lineage>
</organism>
<protein>
    <submittedName>
        <fullName evidence="3">Heavy-metal-associated domain-containing protein</fullName>
    </submittedName>
</protein>
<dbReference type="Pfam" id="PF00403">
    <property type="entry name" value="HMA"/>
    <property type="match status" value="1"/>
</dbReference>
<dbReference type="InterPro" id="IPR036163">
    <property type="entry name" value="HMA_dom_sf"/>
</dbReference>
<accession>A0A4P8YN76</accession>
<dbReference type="InterPro" id="IPR006121">
    <property type="entry name" value="HMA_dom"/>
</dbReference>
<dbReference type="KEGG" id="izh:FEM41_19420"/>
<dbReference type="Gene3D" id="3.30.70.100">
    <property type="match status" value="1"/>
</dbReference>
<dbReference type="GO" id="GO:0046872">
    <property type="term" value="F:metal ion binding"/>
    <property type="evidence" value="ECO:0007669"/>
    <property type="project" value="InterPro"/>
</dbReference>
<sequence length="94" mass="10048">MKKIICLALMLIAPLGWAANKKVTLDVSQMTCPLCVISINKALRGTDGVIKAKASMKTHQADVVVPADFDNQKLLAAVAKTGFSAKIHDVTDIQ</sequence>
<keyword evidence="4" id="KW-1185">Reference proteome</keyword>
<evidence type="ECO:0000313" key="3">
    <source>
        <dbReference type="EMBL" id="QCT21663.1"/>
    </source>
</evidence>
<feature type="signal peptide" evidence="1">
    <location>
        <begin position="1"/>
        <end position="18"/>
    </location>
</feature>
<evidence type="ECO:0000259" key="2">
    <source>
        <dbReference type="PROSITE" id="PS50846"/>
    </source>
</evidence>
<dbReference type="AlphaFoldDB" id="A0A4P8YN76"/>
<dbReference type="OrthoDB" id="5689309at2"/>
<feature type="chain" id="PRO_5020337141" evidence="1">
    <location>
        <begin position="19"/>
        <end position="94"/>
    </location>
</feature>
<evidence type="ECO:0000256" key="1">
    <source>
        <dbReference type="SAM" id="SignalP"/>
    </source>
</evidence>
<dbReference type="InterPro" id="IPR001802">
    <property type="entry name" value="MerP/CopZ"/>
</dbReference>
<reference evidence="3 4" key="1">
    <citation type="submission" date="2019-05" db="EMBL/GenBank/DDBJ databases">
        <title>Complete genome sequence of Izhakiella calystegiae KSNA2, an endophyte isolated from beach morning glory (Calystegia soldanella).</title>
        <authorList>
            <person name="Jiang L."/>
            <person name="Jeong J.C."/>
            <person name="Kim C.Y."/>
            <person name="Kim D.H."/>
            <person name="Kim S.W."/>
            <person name="Lee j."/>
        </authorList>
    </citation>
    <scope>NUCLEOTIDE SEQUENCE [LARGE SCALE GENOMIC DNA]</scope>
    <source>
        <strain evidence="3 4">KSNA2</strain>
    </source>
</reference>
<proteinExistence type="predicted"/>
<dbReference type="SUPFAM" id="SSF55008">
    <property type="entry name" value="HMA, heavy metal-associated domain"/>
    <property type="match status" value="1"/>
</dbReference>
<gene>
    <name evidence="3" type="ORF">FEM41_19420</name>
</gene>
<feature type="domain" description="HMA" evidence="2">
    <location>
        <begin position="21"/>
        <end position="86"/>
    </location>
</feature>
<evidence type="ECO:0000313" key="4">
    <source>
        <dbReference type="Proteomes" id="UP000302163"/>
    </source>
</evidence>
<name>A0A4P8YN76_9ENTR</name>
<dbReference type="EMBL" id="CP040428">
    <property type="protein sequence ID" value="QCT21663.1"/>
    <property type="molecule type" value="Genomic_DNA"/>
</dbReference>
<dbReference type="RefSeq" id="WP_138097819.1">
    <property type="nucleotide sequence ID" value="NZ_CP040428.1"/>
</dbReference>
<dbReference type="Proteomes" id="UP000302163">
    <property type="component" value="Chromosome"/>
</dbReference>
<dbReference type="PRINTS" id="PR00946">
    <property type="entry name" value="HGSCAVENGER"/>
</dbReference>